<feature type="compositionally biased region" description="Basic and acidic residues" evidence="1">
    <location>
        <begin position="54"/>
        <end position="63"/>
    </location>
</feature>
<name>A0A4W5R3D1_9TELE</name>
<keyword evidence="4" id="KW-1185">Reference proteome</keyword>
<feature type="signal peptide" evidence="2">
    <location>
        <begin position="1"/>
        <end position="20"/>
    </location>
</feature>
<reference evidence="3" key="2">
    <citation type="submission" date="2025-08" db="UniProtKB">
        <authorList>
            <consortium name="Ensembl"/>
        </authorList>
    </citation>
    <scope>IDENTIFICATION</scope>
</reference>
<dbReference type="GeneTree" id="ENSGT00800000124150"/>
<accession>A0A4W5R3D1</accession>
<feature type="compositionally biased region" description="Polar residues" evidence="1">
    <location>
        <begin position="201"/>
        <end position="220"/>
    </location>
</feature>
<organism evidence="3 4">
    <name type="scientific">Hucho hucho</name>
    <name type="common">huchen</name>
    <dbReference type="NCBI Taxonomy" id="62062"/>
    <lineage>
        <taxon>Eukaryota</taxon>
        <taxon>Metazoa</taxon>
        <taxon>Chordata</taxon>
        <taxon>Craniata</taxon>
        <taxon>Vertebrata</taxon>
        <taxon>Euteleostomi</taxon>
        <taxon>Actinopterygii</taxon>
        <taxon>Neopterygii</taxon>
        <taxon>Teleostei</taxon>
        <taxon>Protacanthopterygii</taxon>
        <taxon>Salmoniformes</taxon>
        <taxon>Salmonidae</taxon>
        <taxon>Salmoninae</taxon>
        <taxon>Hucho</taxon>
    </lineage>
</organism>
<feature type="region of interest" description="Disordered" evidence="1">
    <location>
        <begin position="321"/>
        <end position="423"/>
    </location>
</feature>
<dbReference type="PANTHER" id="PTHR14492:SF4">
    <property type="entry name" value="CILIOGENESIS AND PLANAR POLARITY EFFECTOR 1"/>
    <property type="match status" value="1"/>
</dbReference>
<feature type="compositionally biased region" description="Basic and acidic residues" evidence="1">
    <location>
        <begin position="350"/>
        <end position="365"/>
    </location>
</feature>
<evidence type="ECO:0000256" key="1">
    <source>
        <dbReference type="SAM" id="MobiDB-lite"/>
    </source>
</evidence>
<evidence type="ECO:0000256" key="2">
    <source>
        <dbReference type="SAM" id="SignalP"/>
    </source>
</evidence>
<evidence type="ECO:0000313" key="4">
    <source>
        <dbReference type="Proteomes" id="UP000314982"/>
    </source>
</evidence>
<dbReference type="GO" id="GO:0060271">
    <property type="term" value="P:cilium assembly"/>
    <property type="evidence" value="ECO:0007669"/>
    <property type="project" value="TreeGrafter"/>
</dbReference>
<dbReference type="Proteomes" id="UP000314982">
    <property type="component" value="Unassembled WGS sequence"/>
</dbReference>
<proteinExistence type="predicted"/>
<dbReference type="Ensembl" id="ENSHHUT00000087089.1">
    <property type="protein sequence ID" value="ENSHHUP00000084446.1"/>
    <property type="gene ID" value="ENSHHUG00000048970.1"/>
</dbReference>
<feature type="region of interest" description="Disordered" evidence="1">
    <location>
        <begin position="791"/>
        <end position="813"/>
    </location>
</feature>
<feature type="compositionally biased region" description="Polar residues" evidence="1">
    <location>
        <begin position="107"/>
        <end position="123"/>
    </location>
</feature>
<feature type="region of interest" description="Disordered" evidence="1">
    <location>
        <begin position="198"/>
        <end position="237"/>
    </location>
</feature>
<dbReference type="GO" id="GO:0035869">
    <property type="term" value="C:ciliary transition zone"/>
    <property type="evidence" value="ECO:0007669"/>
    <property type="project" value="TreeGrafter"/>
</dbReference>
<keyword evidence="2" id="KW-0732">Signal</keyword>
<protein>
    <submittedName>
        <fullName evidence="3">Uncharacterized protein</fullName>
    </submittedName>
</protein>
<evidence type="ECO:0000313" key="3">
    <source>
        <dbReference type="Ensembl" id="ENSHHUP00000084446.1"/>
    </source>
</evidence>
<feature type="compositionally biased region" description="Polar residues" evidence="1">
    <location>
        <begin position="521"/>
        <end position="537"/>
    </location>
</feature>
<feature type="region of interest" description="Disordered" evidence="1">
    <location>
        <begin position="616"/>
        <end position="689"/>
    </location>
</feature>
<sequence>MKCLVGTWSLSLSILSSPQALTLSDLRCSESEEDIVSSREEEAENLLSRGSLRRPSDITEEVTRNITQSEGSGSDVPPHASFQPLPVAGPQAGSQAADSAPNFGLPQGSTNTTPASAPNQTLPAQTDPVRQLLQDELFRLVQLQQINFMSLMQVVGASFINLPVSQNNTLPAQSNVPCPHPNAPLSHPNTLLPHLNLTPSQNNMSPMPQTQAGFPQSSVQAPLASEPPSGGDRTTDQHPIQEMQPLAVHPEPLRDIQGETRTLISSSHELQTTVDPTRSAPLLLPSGGSSQVPALYSSGLKLLQLHPPLISFQRHGNMAPVREAWGPPSERRPSPTVPPHLNPSQYDPAALRKAEERTREAERESTAPPSHLNLTQYAHYPSNLAPRNTLPPLQNPEARVERSRGAEPPHLPPTLPSHRPSPVHSLPLLRFHPDPRPPTTFALIPLPHSSRPLTVTPAATGHNHRLQLLQRDPDPPRMMLPEATPPARVPRLIPLGELMGWAAGRRVGAEARLQLLRVDPQAQNSTPATPYTSTNSSRRQKRRVERLRREGEKAEVTFRPGDSIILPLERNEDEPAEPVLGEGYVFPLGTFDSVLTGQGLVDRALSTAAELHAFASTHKRPPESHDACTNTDPASPHSDTGISAQPTVTSAASGPAPLPPELFLNLRFPRDPPVQDTETSGEKRPERNTVRGLFNDRIEWNVQYTGTDHLYCFRHFMKWYLMVLSRSLPASPDAQGRQFINVIDLEDGALLQEFPSCPCPAVQDHDVTPSQPSPPTSAQLHLLAASVTNSAPPELTADSSTEDDQPQAQPGGLSQYNRFTLLKQESCTPYIVSVCNMSCVSSRLLCSVPSTCPS</sequence>
<feature type="chain" id="PRO_5021435873" evidence="2">
    <location>
        <begin position="21"/>
        <end position="854"/>
    </location>
</feature>
<feature type="compositionally biased region" description="Basic and acidic residues" evidence="1">
    <location>
        <begin position="398"/>
        <end position="407"/>
    </location>
</feature>
<feature type="region of interest" description="Disordered" evidence="1">
    <location>
        <begin position="38"/>
        <end position="123"/>
    </location>
</feature>
<dbReference type="AlphaFoldDB" id="A0A4W5R3D1"/>
<feature type="region of interest" description="Disordered" evidence="1">
    <location>
        <begin position="518"/>
        <end position="553"/>
    </location>
</feature>
<feature type="compositionally biased region" description="Basic and acidic residues" evidence="1">
    <location>
        <begin position="680"/>
        <end position="689"/>
    </location>
</feature>
<reference evidence="4" key="1">
    <citation type="submission" date="2018-06" db="EMBL/GenBank/DDBJ databases">
        <title>Genome assembly of Danube salmon.</title>
        <authorList>
            <person name="Macqueen D.J."/>
            <person name="Gundappa M.K."/>
        </authorList>
    </citation>
    <scope>NUCLEOTIDE SEQUENCE [LARGE SCALE GENOMIC DNA]</scope>
</reference>
<dbReference type="InterPro" id="IPR028236">
    <property type="entry name" value="CPLANE1"/>
</dbReference>
<dbReference type="PANTHER" id="PTHR14492">
    <property type="entry name" value="JBTS17"/>
    <property type="match status" value="1"/>
</dbReference>
<feature type="compositionally biased region" description="Polar residues" evidence="1">
    <location>
        <begin position="627"/>
        <end position="652"/>
    </location>
</feature>
<reference evidence="3" key="3">
    <citation type="submission" date="2025-09" db="UniProtKB">
        <authorList>
            <consortium name="Ensembl"/>
        </authorList>
    </citation>
    <scope>IDENTIFICATION</scope>
</reference>